<keyword evidence="4" id="KW-1185">Reference proteome</keyword>
<feature type="compositionally biased region" description="Polar residues" evidence="2">
    <location>
        <begin position="84"/>
        <end position="102"/>
    </location>
</feature>
<keyword evidence="1" id="KW-0175">Coiled coil</keyword>
<dbReference type="Proteomes" id="UP001295684">
    <property type="component" value="Unassembled WGS sequence"/>
</dbReference>
<reference evidence="3" key="1">
    <citation type="submission" date="2023-07" db="EMBL/GenBank/DDBJ databases">
        <authorList>
            <consortium name="AG Swart"/>
            <person name="Singh M."/>
            <person name="Singh A."/>
            <person name="Seah K."/>
            <person name="Emmerich C."/>
        </authorList>
    </citation>
    <scope>NUCLEOTIDE SEQUENCE</scope>
    <source>
        <strain evidence="3">DP1</strain>
    </source>
</reference>
<protein>
    <submittedName>
        <fullName evidence="3">Uncharacterized protein</fullName>
    </submittedName>
</protein>
<feature type="region of interest" description="Disordered" evidence="2">
    <location>
        <begin position="44"/>
        <end position="102"/>
    </location>
</feature>
<dbReference type="EMBL" id="CAMPGE010008332">
    <property type="protein sequence ID" value="CAI2367231.1"/>
    <property type="molecule type" value="Genomic_DNA"/>
</dbReference>
<sequence>MDSDSSKSPKPLRNKVHNLNKAVSFEETKKSLERTKSLIHTFNNESFNQPTSPNNPGHYQSHTFKDFSPNLRSSGLVDPHRCPLNSSQNLKFSPFHKSSPTTAEKDRMHYIEENYAKFKELNSARIQKGFIIINKVFDELDFLKKSLNQYKENIELRRAIMADIHIEEEDEENKRKGDIVFASPCVPDRRRNTSNKRKRRNRSKKSRSNSRNLRSIQTQAEENMFSKYRLGDFVGIEQKEGTSIFNNSGMVDLKSIKYSDGYGKLVLELKEKTLTGLNEDIYNLGTFDQILTKIETQCWVLKDSFYQSNKELRKTLFQPNTEEYLKETNELKVLEAYKSSQKVGEVYERQIKWLKLQREKLLRENDEITKKYKELKKAHKVTNLSWERLQEENSQLVKGIREIEADFIRSKAKESEDILSKEESKHQSKDENHPPNLQKDSVQDVIDKINDIIDSDSEMGQSKSSEYYKQEISNLNKIIDTLMTRLNPNSPEGSA</sequence>
<evidence type="ECO:0000256" key="1">
    <source>
        <dbReference type="SAM" id="Coils"/>
    </source>
</evidence>
<evidence type="ECO:0000313" key="3">
    <source>
        <dbReference type="EMBL" id="CAI2367231.1"/>
    </source>
</evidence>
<comment type="caution">
    <text evidence="3">The sequence shown here is derived from an EMBL/GenBank/DDBJ whole genome shotgun (WGS) entry which is preliminary data.</text>
</comment>
<evidence type="ECO:0000313" key="4">
    <source>
        <dbReference type="Proteomes" id="UP001295684"/>
    </source>
</evidence>
<feature type="region of interest" description="Disordered" evidence="2">
    <location>
        <begin position="1"/>
        <end position="30"/>
    </location>
</feature>
<feature type="compositionally biased region" description="Basic and acidic residues" evidence="2">
    <location>
        <begin position="414"/>
        <end position="433"/>
    </location>
</feature>
<accession>A0AAD1UFZ3</accession>
<proteinExistence type="predicted"/>
<feature type="compositionally biased region" description="Basic residues" evidence="2">
    <location>
        <begin position="192"/>
        <end position="208"/>
    </location>
</feature>
<organism evidence="3 4">
    <name type="scientific">Euplotes crassus</name>
    <dbReference type="NCBI Taxonomy" id="5936"/>
    <lineage>
        <taxon>Eukaryota</taxon>
        <taxon>Sar</taxon>
        <taxon>Alveolata</taxon>
        <taxon>Ciliophora</taxon>
        <taxon>Intramacronucleata</taxon>
        <taxon>Spirotrichea</taxon>
        <taxon>Hypotrichia</taxon>
        <taxon>Euplotida</taxon>
        <taxon>Euplotidae</taxon>
        <taxon>Moneuplotes</taxon>
    </lineage>
</organism>
<feature type="coiled-coil region" evidence="1">
    <location>
        <begin position="351"/>
        <end position="378"/>
    </location>
</feature>
<gene>
    <name evidence="3" type="ORF">ECRASSUSDP1_LOCUS8511</name>
</gene>
<feature type="compositionally biased region" description="Polar residues" evidence="2">
    <location>
        <begin position="44"/>
        <end position="62"/>
    </location>
</feature>
<feature type="region of interest" description="Disordered" evidence="2">
    <location>
        <begin position="414"/>
        <end position="443"/>
    </location>
</feature>
<feature type="region of interest" description="Disordered" evidence="2">
    <location>
        <begin position="178"/>
        <end position="215"/>
    </location>
</feature>
<name>A0AAD1UFZ3_EUPCR</name>
<dbReference type="AlphaFoldDB" id="A0AAD1UFZ3"/>
<evidence type="ECO:0000256" key="2">
    <source>
        <dbReference type="SAM" id="MobiDB-lite"/>
    </source>
</evidence>